<dbReference type="SUPFAM" id="SSF102405">
    <property type="entry name" value="MCP/YpsA-like"/>
    <property type="match status" value="1"/>
</dbReference>
<feature type="domain" description="Pyrimidine/purine nucleotide 5'-monophosphate nucleosidase C-terminal" evidence="4">
    <location>
        <begin position="336"/>
        <end position="456"/>
    </location>
</feature>
<evidence type="ECO:0000259" key="5">
    <source>
        <dbReference type="Pfam" id="PF14793"/>
    </source>
</evidence>
<dbReference type="InterPro" id="IPR037153">
    <property type="entry name" value="PpnN-like_sf"/>
</dbReference>
<dbReference type="Proteomes" id="UP000257039">
    <property type="component" value="Unassembled WGS sequence"/>
</dbReference>
<name>A0A4P9VP63_9GAMM</name>
<proteinExistence type="predicted"/>
<dbReference type="GO" id="GO:0005829">
    <property type="term" value="C:cytosol"/>
    <property type="evidence" value="ECO:0007669"/>
    <property type="project" value="TreeGrafter"/>
</dbReference>
<accession>A0A4P9VP63</accession>
<dbReference type="InterPro" id="IPR031100">
    <property type="entry name" value="LOG_fam"/>
</dbReference>
<organism evidence="6 7">
    <name type="scientific">Zooshikella ganghwensis</name>
    <dbReference type="NCBI Taxonomy" id="202772"/>
    <lineage>
        <taxon>Bacteria</taxon>
        <taxon>Pseudomonadati</taxon>
        <taxon>Pseudomonadota</taxon>
        <taxon>Gammaproteobacteria</taxon>
        <taxon>Oceanospirillales</taxon>
        <taxon>Zooshikellaceae</taxon>
        <taxon>Zooshikella</taxon>
    </lineage>
</organism>
<dbReference type="InterPro" id="IPR021826">
    <property type="entry name" value="PpnN_C"/>
</dbReference>
<dbReference type="GO" id="GO:0008714">
    <property type="term" value="F:AMP nucleosidase activity"/>
    <property type="evidence" value="ECO:0007669"/>
    <property type="project" value="UniProtKB-EC"/>
</dbReference>
<evidence type="ECO:0000256" key="1">
    <source>
        <dbReference type="ARBA" id="ARBA00000274"/>
    </source>
</evidence>
<evidence type="ECO:0000313" key="6">
    <source>
        <dbReference type="EMBL" id="RDH44706.1"/>
    </source>
</evidence>
<dbReference type="PANTHER" id="PTHR43393:SF1">
    <property type="entry name" value="PYRIMIDINE_PURINE NUCLEOTIDE 5'-MONOPHOSPHATE NUCLEOSIDASE"/>
    <property type="match status" value="1"/>
</dbReference>
<comment type="catalytic activity">
    <reaction evidence="1">
        <text>AMP + H2O = D-ribose 5-phosphate + adenine</text>
        <dbReference type="Rhea" id="RHEA:20129"/>
        <dbReference type="ChEBI" id="CHEBI:15377"/>
        <dbReference type="ChEBI" id="CHEBI:16708"/>
        <dbReference type="ChEBI" id="CHEBI:78346"/>
        <dbReference type="ChEBI" id="CHEBI:456215"/>
        <dbReference type="EC" id="3.2.2.4"/>
    </reaction>
</comment>
<reference evidence="6 7" key="1">
    <citation type="submission" date="2017-04" db="EMBL/GenBank/DDBJ databases">
        <title>Draft genome sequence of Zooshikella ganghwensis VG4 isolated from Red Sea sediments.</title>
        <authorList>
            <person name="Rehman Z."/>
            <person name="Alam I."/>
            <person name="Kamau A."/>
            <person name="Bajic V."/>
            <person name="Leiknes T."/>
        </authorList>
    </citation>
    <scope>NUCLEOTIDE SEQUENCE [LARGE SCALE GENOMIC DNA]</scope>
    <source>
        <strain evidence="6 7">VG4</strain>
    </source>
</reference>
<dbReference type="InterPro" id="IPR052341">
    <property type="entry name" value="LOG_family_nucleotidases"/>
</dbReference>
<evidence type="ECO:0000256" key="2">
    <source>
        <dbReference type="ARBA" id="ARBA00011985"/>
    </source>
</evidence>
<dbReference type="NCBIfam" id="NF038390">
    <property type="entry name" value="Nsidase_PpnN"/>
    <property type="match status" value="1"/>
</dbReference>
<dbReference type="AlphaFoldDB" id="A0A4P9VP63"/>
<dbReference type="Pfam" id="PF03641">
    <property type="entry name" value="Lysine_decarbox"/>
    <property type="match status" value="1"/>
</dbReference>
<dbReference type="EMBL" id="NDXW01000001">
    <property type="protein sequence ID" value="RDH44706.1"/>
    <property type="molecule type" value="Genomic_DNA"/>
</dbReference>
<sequence>MSETLISTLVSPSGSMSVLSNNEVKQLQDTTKGGLYQLFRQCSLAVLNCDEHSDNPYKILEKYQSYDIRIIHEHRGLKLQLLNAPGNAFVDGQLIKGIKQNLFAVVRDILYVANEVKLHAAVNTESSSDITNMVFHVLRHANAFRPKIHPDIVVCWGGHSIGEVEYKYTKRVGYQLGLRGMNICTGCGPGAMKGPMKGANIAHAKQRINGSRFIGLTEPGIIAAESPNPIVNELVIMPDIEKRLEAFVRMGHGIIVFPGGPGTFEEILYILGILLHPNNRDIPFPVIFTGPSTAKSYFADIHQFIGKTLGLEAQQRYKIIIDDPETVAREVKFGLDEVTRFRRQTGDAFYYNWQLTVDHEFQQTFEPTHENMASLELSKQLPAYKLAANLRRAMSGIVAGNVKEVGITAITEHGPYKLFGDPELTEDINQLLHSFVINQRMKLPGSGDYEPCYEIIGKQ</sequence>
<dbReference type="EC" id="3.2.2.4" evidence="2"/>
<evidence type="ECO:0000256" key="3">
    <source>
        <dbReference type="ARBA" id="ARBA00031983"/>
    </source>
</evidence>
<evidence type="ECO:0000259" key="4">
    <source>
        <dbReference type="Pfam" id="PF11892"/>
    </source>
</evidence>
<dbReference type="PANTHER" id="PTHR43393">
    <property type="entry name" value="CYTOKININ RIBOSIDE 5'-MONOPHOSPHATE PHOSPHORIBOHYDROLASE"/>
    <property type="match status" value="1"/>
</dbReference>
<evidence type="ECO:0000313" key="7">
    <source>
        <dbReference type="Proteomes" id="UP000257039"/>
    </source>
</evidence>
<dbReference type="Pfam" id="PF14793">
    <property type="entry name" value="DUF4478"/>
    <property type="match status" value="1"/>
</dbReference>
<dbReference type="Gene3D" id="3.40.50.450">
    <property type="match status" value="1"/>
</dbReference>
<dbReference type="RefSeq" id="WP_027709979.1">
    <property type="nucleotide sequence ID" value="NZ_JAEVHG010000013.1"/>
</dbReference>
<keyword evidence="7" id="KW-1185">Reference proteome</keyword>
<dbReference type="Pfam" id="PF11892">
    <property type="entry name" value="PpnN_C"/>
    <property type="match status" value="1"/>
</dbReference>
<comment type="caution">
    <text evidence="6">The sequence shown here is derived from an EMBL/GenBank/DDBJ whole genome shotgun (WGS) entry which is preliminary data.</text>
</comment>
<gene>
    <name evidence="6" type="ORF">B9G39_15395</name>
</gene>
<feature type="domain" description="Pyrimidine/purine nucleotide 5'-monophosphate nucleosidase N-terminal" evidence="5">
    <location>
        <begin position="9"/>
        <end position="115"/>
    </location>
</feature>
<dbReference type="InterPro" id="IPR049788">
    <property type="entry name" value="PpnN"/>
</dbReference>
<protein>
    <recommendedName>
        <fullName evidence="3">AMP nucleosidase</fullName>
        <ecNumber evidence="2">3.2.2.4</ecNumber>
    </recommendedName>
    <alternativeName>
        <fullName evidence="3">AMP nucleosidase</fullName>
    </alternativeName>
</protein>
<dbReference type="Gene3D" id="3.30.1850.10">
    <property type="entry name" value="MoCo carrier protein-like"/>
    <property type="match status" value="1"/>
</dbReference>
<dbReference type="InterPro" id="IPR027820">
    <property type="entry name" value="PpnN_N"/>
</dbReference>